<name>A0ABP0KQR5_9DINO</name>
<keyword evidence="2" id="KW-1185">Reference proteome</keyword>
<organism evidence="1 2">
    <name type="scientific">Durusdinium trenchii</name>
    <dbReference type="NCBI Taxonomy" id="1381693"/>
    <lineage>
        <taxon>Eukaryota</taxon>
        <taxon>Sar</taxon>
        <taxon>Alveolata</taxon>
        <taxon>Dinophyceae</taxon>
        <taxon>Suessiales</taxon>
        <taxon>Symbiodiniaceae</taxon>
        <taxon>Durusdinium</taxon>
    </lineage>
</organism>
<evidence type="ECO:0000313" key="1">
    <source>
        <dbReference type="EMBL" id="CAK9028907.1"/>
    </source>
</evidence>
<gene>
    <name evidence="1" type="ORF">SCF082_LOCUS18558</name>
</gene>
<dbReference type="Proteomes" id="UP001642464">
    <property type="component" value="Unassembled WGS sequence"/>
</dbReference>
<evidence type="ECO:0000313" key="2">
    <source>
        <dbReference type="Proteomes" id="UP001642464"/>
    </source>
</evidence>
<accession>A0ABP0KQR5</accession>
<dbReference type="EMBL" id="CAXAMM010012447">
    <property type="protein sequence ID" value="CAK9028907.1"/>
    <property type="molecule type" value="Genomic_DNA"/>
</dbReference>
<sequence length="203" mass="22753">MSAALNISSGSFQHNLDRLYTECPNTTHEFLGDSVTARKQEAREAQDTALVLLKQLSGIPQWLTQRTKDCHTPNSKLETLMPALQLLPLTQGNDGLVRQAYFHSPFCMALVVADLMTFFRRQQWQTLSLRLSFPDHLTLPRSYADVAFGHGSPTSNLTRQFLDKESAVMALKDMKVIPRVGTYGDAIQRSCPTWDALNAPCLK</sequence>
<proteinExistence type="predicted"/>
<comment type="caution">
    <text evidence="1">The sequence shown here is derived from an EMBL/GenBank/DDBJ whole genome shotgun (WGS) entry which is preliminary data.</text>
</comment>
<reference evidence="1 2" key="1">
    <citation type="submission" date="2024-02" db="EMBL/GenBank/DDBJ databases">
        <authorList>
            <person name="Chen Y."/>
            <person name="Shah S."/>
            <person name="Dougan E. K."/>
            <person name="Thang M."/>
            <person name="Chan C."/>
        </authorList>
    </citation>
    <scope>NUCLEOTIDE SEQUENCE [LARGE SCALE GENOMIC DNA]</scope>
</reference>
<protein>
    <submittedName>
        <fullName evidence="1">Chaperone protein dnaJ 10</fullName>
    </submittedName>
</protein>